<dbReference type="Pfam" id="PF00132">
    <property type="entry name" value="Hexapep"/>
    <property type="match status" value="1"/>
</dbReference>
<dbReference type="PANTHER" id="PTHR13061">
    <property type="entry name" value="DYNACTIN SUBUNIT P25"/>
    <property type="match status" value="1"/>
</dbReference>
<keyword evidence="1" id="KW-0808">Transferase</keyword>
<dbReference type="EMBL" id="FOYD01000001">
    <property type="protein sequence ID" value="SFQ58187.1"/>
    <property type="molecule type" value="Genomic_DNA"/>
</dbReference>
<dbReference type="Proteomes" id="UP000242815">
    <property type="component" value="Unassembled WGS sequence"/>
</dbReference>
<name>A0A1I5ZPT6_9GAMM</name>
<dbReference type="PANTHER" id="PTHR13061:SF29">
    <property type="entry name" value="GAMMA CARBONIC ANHYDRASE-LIKE 1, MITOCHONDRIAL-RELATED"/>
    <property type="match status" value="1"/>
</dbReference>
<accession>A0A1I5ZPT6</accession>
<sequence>MKYRLGDDRVEMAEGAWIAETAVVIGKVRLEKNASVWFNAVLRGDCELILIGENSNVQDGAIMHTDPGIPLILGKNVTVGHKAMLHGCTVGDDSLIGINAVVLNGAKIGRNCIIGANALIPEGKEIPDGSLVMGSPGKVVRQLSEQQAMAIKAGAAHYVHNAQRFKRDLHPQED</sequence>
<dbReference type="CDD" id="cd04645">
    <property type="entry name" value="LbH_gamma_CA_like"/>
    <property type="match status" value="1"/>
</dbReference>
<evidence type="ECO:0000313" key="2">
    <source>
        <dbReference type="Proteomes" id="UP000242815"/>
    </source>
</evidence>
<dbReference type="InterPro" id="IPR011004">
    <property type="entry name" value="Trimer_LpxA-like_sf"/>
</dbReference>
<proteinExistence type="predicted"/>
<dbReference type="SUPFAM" id="SSF51161">
    <property type="entry name" value="Trimeric LpxA-like enzymes"/>
    <property type="match status" value="1"/>
</dbReference>
<reference evidence="1 2" key="1">
    <citation type="submission" date="2016-10" db="EMBL/GenBank/DDBJ databases">
        <authorList>
            <person name="de Groot N.N."/>
        </authorList>
    </citation>
    <scope>NUCLEOTIDE SEQUENCE [LARGE SCALE GENOMIC DNA]</scope>
    <source>
        <strain evidence="1 2">JCM 18415</strain>
    </source>
</reference>
<gene>
    <name evidence="1" type="ORF">SAMN05216578_101188</name>
</gene>
<evidence type="ECO:0000313" key="1">
    <source>
        <dbReference type="EMBL" id="SFQ58187.1"/>
    </source>
</evidence>
<dbReference type="AlphaFoldDB" id="A0A1I5ZPT6"/>
<dbReference type="Gene3D" id="2.160.10.10">
    <property type="entry name" value="Hexapeptide repeat proteins"/>
    <property type="match status" value="1"/>
</dbReference>
<dbReference type="STRING" id="1002526.SAMN05216578_101188"/>
<dbReference type="InterPro" id="IPR050484">
    <property type="entry name" value="Transf_Hexapept/Carb_Anhydrase"/>
</dbReference>
<dbReference type="InterPro" id="IPR001451">
    <property type="entry name" value="Hexapep"/>
</dbReference>
<dbReference type="OrthoDB" id="9803036at2"/>
<dbReference type="RefSeq" id="WP_090536079.1">
    <property type="nucleotide sequence ID" value="NZ_FOYD01000001.1"/>
</dbReference>
<organism evidence="1 2">
    <name type="scientific">Halopseudomonas formosensis</name>
    <dbReference type="NCBI Taxonomy" id="1002526"/>
    <lineage>
        <taxon>Bacteria</taxon>
        <taxon>Pseudomonadati</taxon>
        <taxon>Pseudomonadota</taxon>
        <taxon>Gammaproteobacteria</taxon>
        <taxon>Pseudomonadales</taxon>
        <taxon>Pseudomonadaceae</taxon>
        <taxon>Halopseudomonas</taxon>
    </lineage>
</organism>
<protein>
    <submittedName>
        <fullName evidence="1">Carbonic anhydrase or acetyltransferase, isoleucine patch superfamily</fullName>
    </submittedName>
</protein>
<dbReference type="GO" id="GO:0016740">
    <property type="term" value="F:transferase activity"/>
    <property type="evidence" value="ECO:0007669"/>
    <property type="project" value="UniProtKB-KW"/>
</dbReference>
<dbReference type="InterPro" id="IPR047324">
    <property type="entry name" value="LbH_gamma_CA-like"/>
</dbReference>